<organism evidence="2 3">
    <name type="scientific">Schistosoma mekongi</name>
    <name type="common">Parasitic worm</name>
    <dbReference type="NCBI Taxonomy" id="38744"/>
    <lineage>
        <taxon>Eukaryota</taxon>
        <taxon>Metazoa</taxon>
        <taxon>Spiralia</taxon>
        <taxon>Lophotrochozoa</taxon>
        <taxon>Platyhelminthes</taxon>
        <taxon>Trematoda</taxon>
        <taxon>Digenea</taxon>
        <taxon>Strigeidida</taxon>
        <taxon>Schistosomatoidea</taxon>
        <taxon>Schistosomatidae</taxon>
        <taxon>Schistosoma</taxon>
    </lineage>
</organism>
<dbReference type="AlphaFoldDB" id="A0AAE1ZGC9"/>
<feature type="region of interest" description="Disordered" evidence="1">
    <location>
        <begin position="43"/>
        <end position="65"/>
    </location>
</feature>
<evidence type="ECO:0000313" key="2">
    <source>
        <dbReference type="EMBL" id="KAK4473540.1"/>
    </source>
</evidence>
<name>A0AAE1ZGC9_SCHME</name>
<dbReference type="Proteomes" id="UP001292079">
    <property type="component" value="Unassembled WGS sequence"/>
</dbReference>
<evidence type="ECO:0000256" key="1">
    <source>
        <dbReference type="SAM" id="MobiDB-lite"/>
    </source>
</evidence>
<evidence type="ECO:0000313" key="3">
    <source>
        <dbReference type="Proteomes" id="UP001292079"/>
    </source>
</evidence>
<dbReference type="EMBL" id="JALJAT010000002">
    <property type="protein sequence ID" value="KAK4473540.1"/>
    <property type="molecule type" value="Genomic_DNA"/>
</dbReference>
<proteinExistence type="predicted"/>
<reference evidence="2" key="1">
    <citation type="submission" date="2022-04" db="EMBL/GenBank/DDBJ databases">
        <authorList>
            <person name="Xu L."/>
            <person name="Lv Z."/>
        </authorList>
    </citation>
    <scope>NUCLEOTIDE SEQUENCE</scope>
    <source>
        <strain evidence="2">LV_2022a</strain>
    </source>
</reference>
<comment type="caution">
    <text evidence="2">The sequence shown here is derived from an EMBL/GenBank/DDBJ whole genome shotgun (WGS) entry which is preliminary data.</text>
</comment>
<gene>
    <name evidence="2" type="ORF">MN116_002899</name>
</gene>
<keyword evidence="3" id="KW-1185">Reference proteome</keyword>
<reference evidence="2" key="2">
    <citation type="journal article" date="2023" name="Infect Dis Poverty">
        <title>Chromosome-scale genome of the human blood fluke Schistosoma mekongi and its implications for public health.</title>
        <authorList>
            <person name="Zhou M."/>
            <person name="Xu L."/>
            <person name="Xu D."/>
            <person name="Chen W."/>
            <person name="Khan J."/>
            <person name="Hu Y."/>
            <person name="Huang H."/>
            <person name="Wei H."/>
            <person name="Zhang Y."/>
            <person name="Chusongsang P."/>
            <person name="Tanasarnprasert K."/>
            <person name="Hu X."/>
            <person name="Limpanont Y."/>
            <person name="Lv Z."/>
        </authorList>
    </citation>
    <scope>NUCLEOTIDE SEQUENCE</scope>
    <source>
        <strain evidence="2">LV_2022a</strain>
    </source>
</reference>
<sequence>MNSLPQILIDPIVNEKDIIEIPGESIEDCRSLTVPFSKFRINTSENNTDNNGSSNDNNNYNNVNDNQEQEYFNYNDNLVNNIDNSINFGQTIVGKILIRLVSGSSSDKYYQLVWVQIYNKSSSISSRLNTHNLDIPTFVLLLKTRTNPRTSEYIPDYYSLPYMQFNLKHTRSSPIDEKHFHIYTRCGEGVTLQAEIADEHSVAYWLSIFNQNTPSLNHIECLRTNEIKARSAPNSPRHIRRRNIHLPNDIAGNYYNDNRINHSIHSLSRTCVFETLSETQETESGV</sequence>
<accession>A0AAE1ZGC9</accession>
<protein>
    <submittedName>
        <fullName evidence="2">Uncharacterized protein</fullName>
    </submittedName>
</protein>